<dbReference type="AlphaFoldDB" id="A0A0U5BET5"/>
<keyword evidence="2" id="KW-1185">Reference proteome</keyword>
<proteinExistence type="predicted"/>
<organism evidence="1 2">
    <name type="scientific">Aneurinibacillus soli</name>
    <dbReference type="NCBI Taxonomy" id="1500254"/>
    <lineage>
        <taxon>Bacteria</taxon>
        <taxon>Bacillati</taxon>
        <taxon>Bacillota</taxon>
        <taxon>Bacilli</taxon>
        <taxon>Bacillales</taxon>
        <taxon>Paenibacillaceae</taxon>
        <taxon>Aneurinibacillus group</taxon>
        <taxon>Aneurinibacillus</taxon>
    </lineage>
</organism>
<evidence type="ECO:0000313" key="2">
    <source>
        <dbReference type="Proteomes" id="UP000217696"/>
    </source>
</evidence>
<sequence length="59" mass="6997">MDKKKEHDSLPATRFAPGENQYRNDKLDTDVSSFILSEENQPNNEEADQEEGYQFLYWQ</sequence>
<dbReference type="Proteomes" id="UP000217696">
    <property type="component" value="Chromosome"/>
</dbReference>
<evidence type="ECO:0000313" key="1">
    <source>
        <dbReference type="EMBL" id="BAU28775.1"/>
    </source>
</evidence>
<name>A0A0U5BET5_9BACL</name>
<dbReference type="KEGG" id="asoc:CB4_02952"/>
<dbReference type="EMBL" id="AP017312">
    <property type="protein sequence ID" value="BAU28775.1"/>
    <property type="molecule type" value="Genomic_DNA"/>
</dbReference>
<protein>
    <submittedName>
        <fullName evidence="1">Uncharacterized protein</fullName>
    </submittedName>
</protein>
<accession>A0A0U5BET5</accession>
<dbReference type="RefSeq" id="WP_096466488.1">
    <property type="nucleotide sequence ID" value="NZ_AP017312.1"/>
</dbReference>
<reference evidence="1 2" key="1">
    <citation type="submission" date="2015-12" db="EMBL/GenBank/DDBJ databases">
        <title>Genome sequence of Aneurinibacillus soli.</title>
        <authorList>
            <person name="Lee J.S."/>
            <person name="Lee K.C."/>
            <person name="Kim K.K."/>
            <person name="Lee B.W."/>
        </authorList>
    </citation>
    <scope>NUCLEOTIDE SEQUENCE [LARGE SCALE GENOMIC DNA]</scope>
    <source>
        <strain evidence="1 2">CB4</strain>
    </source>
</reference>
<gene>
    <name evidence="1" type="ORF">CB4_02952</name>
</gene>